<dbReference type="PROSITE" id="PS00864">
    <property type="entry name" value="CALSEQUESTRIN_2"/>
    <property type="match status" value="1"/>
</dbReference>
<dbReference type="FunFam" id="3.40.30.10:FF:000047">
    <property type="entry name" value="Calsequestrin"/>
    <property type="match status" value="1"/>
</dbReference>
<dbReference type="KEGG" id="mpuf:101692498"/>
<name>A0A8U0T361_MUSPF</name>
<evidence type="ECO:0000256" key="1">
    <source>
        <dbReference type="ARBA" id="ARBA00004564"/>
    </source>
</evidence>
<dbReference type="PROSITE" id="PS00863">
    <property type="entry name" value="CALSEQUESTRIN_1"/>
    <property type="match status" value="1"/>
</dbReference>
<dbReference type="AlphaFoldDB" id="A0A8U0T361"/>
<evidence type="ECO:0000313" key="12">
    <source>
        <dbReference type="RefSeq" id="XP_004771146.2"/>
    </source>
</evidence>
<dbReference type="InterPro" id="IPR001393">
    <property type="entry name" value="Calsequestrin"/>
</dbReference>
<evidence type="ECO:0000256" key="9">
    <source>
        <dbReference type="RuleBase" id="RU000648"/>
    </source>
</evidence>
<dbReference type="Gene3D" id="3.40.30.10">
    <property type="entry name" value="Glutaredoxin"/>
    <property type="match status" value="3"/>
</dbReference>
<dbReference type="Pfam" id="PF01216">
    <property type="entry name" value="Calsequestrin"/>
    <property type="match status" value="1"/>
</dbReference>
<dbReference type="Proteomes" id="UP000000715">
    <property type="component" value="Unplaced"/>
</dbReference>
<dbReference type="InterPro" id="IPR041859">
    <property type="entry name" value="Calsequestrin_N"/>
</dbReference>
<dbReference type="InterPro" id="IPR041858">
    <property type="entry name" value="Calsequestrin_middle_dom"/>
</dbReference>
<reference evidence="12" key="1">
    <citation type="submission" date="2025-08" db="UniProtKB">
        <authorList>
            <consortium name="RefSeq"/>
        </authorList>
    </citation>
    <scope>IDENTIFICATION</scope>
    <source>
        <tissue evidence="12">Brain</tissue>
    </source>
</reference>
<dbReference type="InterPro" id="IPR041860">
    <property type="entry name" value="Calsequestrin_C"/>
</dbReference>
<sequence>MRGIWGLAAQLGPQSPHACVLSLKALLGWSPGGGELVLGPRRDRGEGPNLLLCSPLLSASPLESSGRFPALRLPGKVKRNFSQMERVHLFIVGVYLLSSCRAEEGLNFPTYDGKDRVVSLTEKNFKQVLKKYDVLCLYYHEAVSSDKVAQKQFQLKEIVLELVAQVLEHKDIGFVTVDAKKEAKLAKKLGFDEEGSLYVLKGDRTIEFDGEFAADVLVEFLLDLIEDPVEIINSKLEVQAFERIEDQIKLIGFFKSEDSEYYKAFEEAAEHFQPYIKFFATFDKGVAKKLSLKMNEVDFYEPFMDEPIVIPDKPYTEEEIVEFVKEHQRPTLRRLRPEDMFETWEDDLNGIHIVAFAERSDPDGYEFLEILKQVARDNTDNPDLSIVWIDPDDFPLLIAYWEKTFKIDLFKPQIGVVNVTDADSVWMEIPDDDDLPTAEELEDWIEDVLSGKINTEDDDNEDGDDGGDDEDEDDDDGDNSDEESNDDSDDDDE</sequence>
<dbReference type="RefSeq" id="XP_004771146.2">
    <property type="nucleotide sequence ID" value="XM_004771089.3"/>
</dbReference>
<evidence type="ECO:0000256" key="7">
    <source>
        <dbReference type="ARBA" id="ARBA00023180"/>
    </source>
</evidence>
<feature type="compositionally biased region" description="Acidic residues" evidence="10">
    <location>
        <begin position="456"/>
        <end position="493"/>
    </location>
</feature>
<evidence type="ECO:0000256" key="6">
    <source>
        <dbReference type="ARBA" id="ARBA00023179"/>
    </source>
</evidence>
<dbReference type="SUPFAM" id="SSF52833">
    <property type="entry name" value="Thioredoxin-like"/>
    <property type="match status" value="3"/>
</dbReference>
<dbReference type="FunFam" id="3.40.30.10:FF:000033">
    <property type="entry name" value="Calsequestrin"/>
    <property type="match status" value="1"/>
</dbReference>
<evidence type="ECO:0000256" key="10">
    <source>
        <dbReference type="SAM" id="MobiDB-lite"/>
    </source>
</evidence>
<keyword evidence="5" id="KW-0703">Sarcoplasmic reticulum</keyword>
<accession>A0A8U0T361</accession>
<keyword evidence="11" id="KW-1185">Reference proteome</keyword>
<keyword evidence="7" id="KW-0325">Glycoprotein</keyword>
<evidence type="ECO:0000313" key="11">
    <source>
        <dbReference type="Proteomes" id="UP000000715"/>
    </source>
</evidence>
<dbReference type="InterPro" id="IPR018233">
    <property type="entry name" value="Calsequestrin_CS"/>
</dbReference>
<keyword evidence="4 9" id="KW-0106">Calcium</keyword>
<keyword evidence="3" id="KW-0732">Signal</keyword>
<feature type="region of interest" description="Disordered" evidence="10">
    <location>
        <begin position="448"/>
        <end position="493"/>
    </location>
</feature>
<dbReference type="CDD" id="cd03066">
    <property type="entry name" value="PDI_b_Calsequestrin_middle"/>
    <property type="match status" value="1"/>
</dbReference>
<comment type="subcellular location">
    <subcellularLocation>
        <location evidence="1">Sarcoplasmic reticulum lumen</location>
    </subcellularLocation>
</comment>
<evidence type="ECO:0000256" key="2">
    <source>
        <dbReference type="ARBA" id="ARBA00010987"/>
    </source>
</evidence>
<gene>
    <name evidence="12" type="primary">CASQ2</name>
</gene>
<dbReference type="InterPro" id="IPR036249">
    <property type="entry name" value="Thioredoxin-like_sf"/>
</dbReference>
<evidence type="ECO:0000256" key="4">
    <source>
        <dbReference type="ARBA" id="ARBA00022837"/>
    </source>
</evidence>
<dbReference type="PANTHER" id="PTHR10033:SF15">
    <property type="entry name" value="CALSEQUESTRIN-2"/>
    <property type="match status" value="1"/>
</dbReference>
<dbReference type="PRINTS" id="PR00312">
    <property type="entry name" value="CALSEQUESTRN"/>
</dbReference>
<dbReference type="GeneID" id="101692498"/>
<comment type="similarity">
    <text evidence="2 9">Belongs to the calsequestrin family.</text>
</comment>
<keyword evidence="6" id="KW-0514">Muscle protein</keyword>
<dbReference type="CTD" id="845"/>
<evidence type="ECO:0000256" key="5">
    <source>
        <dbReference type="ARBA" id="ARBA00022951"/>
    </source>
</evidence>
<evidence type="ECO:0000256" key="8">
    <source>
        <dbReference type="ARBA" id="ARBA00046160"/>
    </source>
</evidence>
<dbReference type="FunFam" id="3.40.30.10:FF:000031">
    <property type="entry name" value="Calsequestrin"/>
    <property type="match status" value="1"/>
</dbReference>
<proteinExistence type="inferred from homology"/>
<organism evidence="11 12">
    <name type="scientific">Mustela putorius furo</name>
    <name type="common">European domestic ferret</name>
    <name type="synonym">Mustela furo</name>
    <dbReference type="NCBI Taxonomy" id="9669"/>
    <lineage>
        <taxon>Eukaryota</taxon>
        <taxon>Metazoa</taxon>
        <taxon>Chordata</taxon>
        <taxon>Craniata</taxon>
        <taxon>Vertebrata</taxon>
        <taxon>Euteleostomi</taxon>
        <taxon>Mammalia</taxon>
        <taxon>Eutheria</taxon>
        <taxon>Laurasiatheria</taxon>
        <taxon>Carnivora</taxon>
        <taxon>Caniformia</taxon>
        <taxon>Musteloidea</taxon>
        <taxon>Mustelidae</taxon>
        <taxon>Mustelinae</taxon>
        <taxon>Mustela</taxon>
    </lineage>
</organism>
<dbReference type="PANTHER" id="PTHR10033">
    <property type="entry name" value="CALSEQUESTRIN"/>
    <property type="match status" value="1"/>
</dbReference>
<dbReference type="GO" id="GO:0005509">
    <property type="term" value="F:calcium ion binding"/>
    <property type="evidence" value="ECO:0007669"/>
    <property type="project" value="InterPro"/>
</dbReference>
<evidence type="ECO:0000256" key="3">
    <source>
        <dbReference type="ARBA" id="ARBA00022729"/>
    </source>
</evidence>
<dbReference type="GO" id="GO:0033018">
    <property type="term" value="C:sarcoplasmic reticulum lumen"/>
    <property type="evidence" value="ECO:0007669"/>
    <property type="project" value="UniProtKB-SubCell"/>
</dbReference>
<dbReference type="CDD" id="cd03074">
    <property type="entry name" value="PDI_b'_Calsequestrin_C"/>
    <property type="match status" value="1"/>
</dbReference>
<dbReference type="OrthoDB" id="10038131at2759"/>
<comment type="function">
    <text evidence="8">Calsequestrin is a high-capacity, moderate affinity, calcium-binding protein and thus acts as an internal calcium store in muscle. Calcium ions are bound by clusters of acidic residues at the protein surface, especially at the interface between subunits. Can bind around 60 Ca(2+) ions. Regulates the release of lumenal Ca(2+) via the calcium release channel RYR2; this plays an important role in triggering muscle contraction. Plays a role in excitation-contraction coupling in the heart and in regulating the rate of heart beats.</text>
</comment>
<dbReference type="CDD" id="cd03065">
    <property type="entry name" value="PDI_b_Calsequestrin_N"/>
    <property type="match status" value="1"/>
</dbReference>
<protein>
    <recommendedName>
        <fullName evidence="9">Calsequestrin</fullName>
    </recommendedName>
</protein>
<dbReference type="GO" id="GO:0030018">
    <property type="term" value="C:Z disc"/>
    <property type="evidence" value="ECO:0007669"/>
    <property type="project" value="TreeGrafter"/>
</dbReference>
<dbReference type="GO" id="GO:0010881">
    <property type="term" value="P:regulation of cardiac muscle contraction by regulation of the release of sequestered calcium ion"/>
    <property type="evidence" value="ECO:0007669"/>
    <property type="project" value="TreeGrafter"/>
</dbReference>